<evidence type="ECO:0000259" key="4">
    <source>
        <dbReference type="PROSITE" id="PS50835"/>
    </source>
</evidence>
<dbReference type="SMART" id="SM00406">
    <property type="entry name" value="IGv"/>
    <property type="match status" value="1"/>
</dbReference>
<comment type="caution">
    <text evidence="5">The sequence shown here is derived from an EMBL/GenBank/DDBJ whole genome shotgun (WGS) entry which is preliminary data.</text>
</comment>
<name>A0ABR0Y800_HUSHU</name>
<feature type="non-terminal residue" evidence="5">
    <location>
        <position position="1"/>
    </location>
</feature>
<gene>
    <name evidence="5" type="ORF">HHUSO_G33367</name>
</gene>
<dbReference type="InterPro" id="IPR007110">
    <property type="entry name" value="Ig-like_dom"/>
</dbReference>
<organism evidence="5 6">
    <name type="scientific">Huso huso</name>
    <name type="common">Beluga</name>
    <name type="synonym">Acipenser huso</name>
    <dbReference type="NCBI Taxonomy" id="61971"/>
    <lineage>
        <taxon>Eukaryota</taxon>
        <taxon>Metazoa</taxon>
        <taxon>Chordata</taxon>
        <taxon>Craniata</taxon>
        <taxon>Vertebrata</taxon>
        <taxon>Euteleostomi</taxon>
        <taxon>Actinopterygii</taxon>
        <taxon>Chondrostei</taxon>
        <taxon>Acipenseriformes</taxon>
        <taxon>Acipenseridae</taxon>
        <taxon>Huso</taxon>
    </lineage>
</organism>
<evidence type="ECO:0000256" key="2">
    <source>
        <dbReference type="ARBA" id="ARBA00023180"/>
    </source>
</evidence>
<feature type="domain" description="Ig-like" evidence="4">
    <location>
        <begin position="12"/>
        <end position="112"/>
    </location>
</feature>
<feature type="region of interest" description="Disordered" evidence="3">
    <location>
        <begin position="48"/>
        <end position="80"/>
    </location>
</feature>
<keyword evidence="1" id="KW-1015">Disulfide bond</keyword>
<dbReference type="Pfam" id="PF07686">
    <property type="entry name" value="V-set"/>
    <property type="match status" value="1"/>
</dbReference>
<reference evidence="5 6" key="1">
    <citation type="submission" date="2021-05" db="EMBL/GenBank/DDBJ databases">
        <authorList>
            <person name="Zahm M."/>
            <person name="Klopp C."/>
            <person name="Cabau C."/>
            <person name="Kuhl H."/>
            <person name="Suciu R."/>
            <person name="Ciorpac M."/>
            <person name="Holostenco D."/>
            <person name="Gessner J."/>
            <person name="Wuertz S."/>
            <person name="Hohne C."/>
            <person name="Stock M."/>
            <person name="Gislard M."/>
            <person name="Lluch J."/>
            <person name="Milhes M."/>
            <person name="Lampietro C."/>
            <person name="Lopez Roques C."/>
            <person name="Donnadieu C."/>
            <person name="Du K."/>
            <person name="Schartl M."/>
            <person name="Guiguen Y."/>
        </authorList>
    </citation>
    <scope>NUCLEOTIDE SEQUENCE [LARGE SCALE GENOMIC DNA]</scope>
    <source>
        <strain evidence="5">Hh-F2</strain>
        <tissue evidence="5">Blood</tissue>
    </source>
</reference>
<dbReference type="SUPFAM" id="SSF48726">
    <property type="entry name" value="Immunoglobulin"/>
    <property type="match status" value="1"/>
</dbReference>
<evidence type="ECO:0000313" key="6">
    <source>
        <dbReference type="Proteomes" id="UP001369086"/>
    </source>
</evidence>
<protein>
    <submittedName>
        <fullName evidence="5">Signal-regulatory protein beta-1-like</fullName>
    </submittedName>
</protein>
<evidence type="ECO:0000256" key="3">
    <source>
        <dbReference type="SAM" id="MobiDB-lite"/>
    </source>
</evidence>
<dbReference type="Proteomes" id="UP001369086">
    <property type="component" value="Unassembled WGS sequence"/>
</dbReference>
<dbReference type="Gene3D" id="2.60.40.10">
    <property type="entry name" value="Immunoglobulins"/>
    <property type="match status" value="1"/>
</dbReference>
<evidence type="ECO:0000256" key="1">
    <source>
        <dbReference type="ARBA" id="ARBA00023157"/>
    </source>
</evidence>
<dbReference type="InterPro" id="IPR036179">
    <property type="entry name" value="Ig-like_dom_sf"/>
</dbReference>
<proteinExistence type="predicted"/>
<evidence type="ECO:0000313" key="5">
    <source>
        <dbReference type="EMBL" id="KAK6468601.1"/>
    </source>
</evidence>
<accession>A0ABR0Y800</accession>
<dbReference type="PROSITE" id="PS50835">
    <property type="entry name" value="IG_LIKE"/>
    <property type="match status" value="1"/>
</dbReference>
<sequence length="130" mass="13978">LSLSLSLGVSQTIITQDPGSVTGTEEGEVTVPCTMTGAPPGPVRWYRDTGSGKQYLYSPNPPPPNERNDPRVPQVHQNHDTDLSIRIVNLTLSDSGIYYCEKYRGIDETLITSGSGSILSVRGEGECVAL</sequence>
<dbReference type="InterPro" id="IPR013106">
    <property type="entry name" value="Ig_V-set"/>
</dbReference>
<dbReference type="InterPro" id="IPR013783">
    <property type="entry name" value="Ig-like_fold"/>
</dbReference>
<dbReference type="SMART" id="SM00409">
    <property type="entry name" value="IG"/>
    <property type="match status" value="1"/>
</dbReference>
<dbReference type="InterPro" id="IPR051755">
    <property type="entry name" value="Ig-like_CS_Receptor"/>
</dbReference>
<keyword evidence="6" id="KW-1185">Reference proteome</keyword>
<dbReference type="InterPro" id="IPR003599">
    <property type="entry name" value="Ig_sub"/>
</dbReference>
<dbReference type="EMBL" id="JAHFZB010000043">
    <property type="protein sequence ID" value="KAK6468601.1"/>
    <property type="molecule type" value="Genomic_DNA"/>
</dbReference>
<dbReference type="PANTHER" id="PTHR19971">
    <property type="entry name" value="SIGNAL-REGULATORY PROTEIN BETA"/>
    <property type="match status" value="1"/>
</dbReference>
<keyword evidence="2" id="KW-0325">Glycoprotein</keyword>